<reference evidence="5 6" key="1">
    <citation type="submission" date="2023-01" db="EMBL/GenBank/DDBJ databases">
        <title>Pseudomonas SA3-5T sp. nov., isolated from tidal flat sediment.</title>
        <authorList>
            <person name="Kim H.S."/>
            <person name="Kim J.-S."/>
            <person name="Suh M.K."/>
            <person name="Eom M.K."/>
            <person name="Lee J.-S."/>
        </authorList>
    </citation>
    <scope>NUCLEOTIDE SEQUENCE [LARGE SCALE GENOMIC DNA]</scope>
    <source>
        <strain evidence="5 6">SA3-5</strain>
    </source>
</reference>
<evidence type="ECO:0000259" key="4">
    <source>
        <dbReference type="PROSITE" id="PS01031"/>
    </source>
</evidence>
<evidence type="ECO:0000256" key="3">
    <source>
        <dbReference type="RuleBase" id="RU003616"/>
    </source>
</evidence>
<keyword evidence="6" id="KW-1185">Reference proteome</keyword>
<keyword evidence="1" id="KW-0346">Stress response</keyword>
<comment type="similarity">
    <text evidence="2 3">Belongs to the small heat shock protein (HSP20) family.</text>
</comment>
<dbReference type="PANTHER" id="PTHR46733">
    <property type="entry name" value="26.5 KDA HEAT SHOCK PROTEIN, MITOCHONDRIAL"/>
    <property type="match status" value="1"/>
</dbReference>
<gene>
    <name evidence="5" type="ORF">PH586_18730</name>
</gene>
<dbReference type="InterPro" id="IPR002068">
    <property type="entry name" value="A-crystallin/Hsp20_dom"/>
</dbReference>
<dbReference type="InterPro" id="IPR008978">
    <property type="entry name" value="HSP20-like_chaperone"/>
</dbReference>
<feature type="domain" description="SHSP" evidence="4">
    <location>
        <begin position="17"/>
        <end position="128"/>
    </location>
</feature>
<evidence type="ECO:0000313" key="5">
    <source>
        <dbReference type="EMBL" id="MDA7088420.1"/>
    </source>
</evidence>
<dbReference type="Gene3D" id="2.60.40.790">
    <property type="match status" value="1"/>
</dbReference>
<evidence type="ECO:0000313" key="6">
    <source>
        <dbReference type="Proteomes" id="UP001212042"/>
    </source>
</evidence>
<comment type="caution">
    <text evidence="5">The sequence shown here is derived from an EMBL/GenBank/DDBJ whole genome shotgun (WGS) entry which is preliminary data.</text>
</comment>
<organism evidence="5 6">
    <name type="scientific">Pseudomonas aestuarii</name>
    <dbReference type="NCBI Taxonomy" id="3018340"/>
    <lineage>
        <taxon>Bacteria</taxon>
        <taxon>Pseudomonadati</taxon>
        <taxon>Pseudomonadota</taxon>
        <taxon>Gammaproteobacteria</taxon>
        <taxon>Pseudomonadales</taxon>
        <taxon>Pseudomonadaceae</taxon>
        <taxon>Pseudomonas</taxon>
    </lineage>
</organism>
<dbReference type="SUPFAM" id="SSF49764">
    <property type="entry name" value="HSP20-like chaperones"/>
    <property type="match status" value="1"/>
</dbReference>
<evidence type="ECO:0000256" key="2">
    <source>
        <dbReference type="PROSITE-ProRule" id="PRU00285"/>
    </source>
</evidence>
<protein>
    <submittedName>
        <fullName evidence="5">Hsp20/alpha crystallin family protein</fullName>
    </submittedName>
</protein>
<dbReference type="InterPro" id="IPR044587">
    <property type="entry name" value="HSP21-like"/>
</dbReference>
<dbReference type="Pfam" id="PF00011">
    <property type="entry name" value="HSP20"/>
    <property type="match status" value="1"/>
</dbReference>
<dbReference type="Proteomes" id="UP001212042">
    <property type="component" value="Unassembled WGS sequence"/>
</dbReference>
<dbReference type="PROSITE" id="PS01031">
    <property type="entry name" value="SHSP"/>
    <property type="match status" value="1"/>
</dbReference>
<dbReference type="EMBL" id="JAQJZJ010000009">
    <property type="protein sequence ID" value="MDA7088420.1"/>
    <property type="molecule type" value="Genomic_DNA"/>
</dbReference>
<accession>A0ABT4XJM0</accession>
<proteinExistence type="inferred from homology"/>
<sequence length="128" mass="14386">MTDKQDKAAVRRSESADELQTLLPAVDVFEDKDGILLLVDMPGVPKDKLELRIDNDTLLIEGNIAPDTPENMQAVYAEVRLSRYRRAFSLSSDLDTARIDAQLRDGVLNLRIPKHAYAQPRKIEVKVA</sequence>
<dbReference type="CDD" id="cd06464">
    <property type="entry name" value="ACD_sHsps-like"/>
    <property type="match status" value="1"/>
</dbReference>
<dbReference type="PANTHER" id="PTHR46733:SF4">
    <property type="entry name" value="HEAT SHOCK PROTEIN 21, CHLOROPLASTIC"/>
    <property type="match status" value="1"/>
</dbReference>
<dbReference type="RefSeq" id="WP_271349311.1">
    <property type="nucleotide sequence ID" value="NZ_JAQJZJ010000009.1"/>
</dbReference>
<evidence type="ECO:0000256" key="1">
    <source>
        <dbReference type="ARBA" id="ARBA00023016"/>
    </source>
</evidence>
<name>A0ABT4XJM0_9PSED</name>